<evidence type="ECO:0000256" key="1">
    <source>
        <dbReference type="SAM" id="MobiDB-lite"/>
    </source>
</evidence>
<comment type="caution">
    <text evidence="2">The sequence shown here is derived from an EMBL/GenBank/DDBJ whole genome shotgun (WGS) entry which is preliminary data.</text>
</comment>
<organism evidence="2 3">
    <name type="scientific">Candidatus Accumulibacter cognatus</name>
    <dbReference type="NCBI Taxonomy" id="2954383"/>
    <lineage>
        <taxon>Bacteria</taxon>
        <taxon>Pseudomonadati</taxon>
        <taxon>Pseudomonadota</taxon>
        <taxon>Betaproteobacteria</taxon>
        <taxon>Candidatus Accumulibacter</taxon>
    </lineage>
</organism>
<name>A0A080MHW8_9PROT</name>
<accession>A0A080MHW8</accession>
<gene>
    <name evidence="2" type="ORF">AW06_002050</name>
</gene>
<sequence length="135" mass="15630">MKRESLLLQESQHGLDFLRFVDGSIVENHRQWSADAFQKEAQETSKERRGRGLPELGREQLPPRDQRGQHIQALSALGRHEMNLSFFCPGAPVGLRLRKARFIQVGQRPFTKLGFFNPFLDFRLNLPKCGFVSYF</sequence>
<dbReference type="Proteomes" id="UP000021315">
    <property type="component" value="Unassembled WGS sequence"/>
</dbReference>
<evidence type="ECO:0000313" key="3">
    <source>
        <dbReference type="Proteomes" id="UP000021315"/>
    </source>
</evidence>
<keyword evidence="3" id="KW-1185">Reference proteome</keyword>
<evidence type="ECO:0000313" key="2">
    <source>
        <dbReference type="EMBL" id="KFB76834.1"/>
    </source>
</evidence>
<protein>
    <submittedName>
        <fullName evidence="2">Uncharacterized protein</fullName>
    </submittedName>
</protein>
<dbReference type="AlphaFoldDB" id="A0A080MHW8"/>
<dbReference type="EMBL" id="JDST02000043">
    <property type="protein sequence ID" value="KFB76834.1"/>
    <property type="molecule type" value="Genomic_DNA"/>
</dbReference>
<feature type="region of interest" description="Disordered" evidence="1">
    <location>
        <begin position="36"/>
        <end position="67"/>
    </location>
</feature>
<proteinExistence type="predicted"/>
<reference evidence="2" key="1">
    <citation type="submission" date="2014-02" db="EMBL/GenBank/DDBJ databases">
        <title>Expanding our view of genomic diversity in Candidatus Accumulibacter clades.</title>
        <authorList>
            <person name="Skennerton C.T."/>
            <person name="Barr J.J."/>
            <person name="Slater F.R."/>
            <person name="Bond P.L."/>
            <person name="Tyson G.W."/>
        </authorList>
    </citation>
    <scope>NUCLEOTIDE SEQUENCE [LARGE SCALE GENOMIC DNA]</scope>
</reference>